<evidence type="ECO:0000313" key="2">
    <source>
        <dbReference type="EMBL" id="AEO63021.1"/>
    </source>
</evidence>
<dbReference type="Proteomes" id="UP000008181">
    <property type="component" value="Chromosome 1"/>
</dbReference>
<proteinExistence type="predicted"/>
<gene>
    <name evidence="2" type="ORF">THITE_154507</name>
</gene>
<feature type="compositionally biased region" description="Polar residues" evidence="1">
    <location>
        <begin position="1"/>
        <end position="11"/>
    </location>
</feature>
<keyword evidence="3" id="KW-1185">Reference proteome</keyword>
<feature type="compositionally biased region" description="Polar residues" evidence="1">
    <location>
        <begin position="215"/>
        <end position="224"/>
    </location>
</feature>
<dbReference type="RefSeq" id="XP_003649357.1">
    <property type="nucleotide sequence ID" value="XM_003649309.1"/>
</dbReference>
<sequence length="260" mass="26663">MRTNQPDSTTDGHPPSTDLVQPASAVPVPIPDGGNGPIGDTSSVPAALETSSSSGFPGHGDFSLSFLEDPAIPALGYPTTYQTITAPPDAYRQAPDPHVADNGIASVIDGSCAGAVFDISEPSIAHQPQDVQLPHGLDMNFATSDLAGFDPIGFSFDPAIFSFGSPEENPVALLPAEDSSIRHGIGNSGPPSPPLLCGFDDVGSSPNGEGLAQYSGDNSVTDSSLAGRDSHSPSWSAARFNTSSRVDAIVLKHASPSQEE</sequence>
<dbReference type="GeneID" id="11515890"/>
<dbReference type="KEGG" id="ttt:THITE_154507"/>
<dbReference type="EMBL" id="CP003009">
    <property type="protein sequence ID" value="AEO63021.1"/>
    <property type="molecule type" value="Genomic_DNA"/>
</dbReference>
<evidence type="ECO:0000313" key="3">
    <source>
        <dbReference type="Proteomes" id="UP000008181"/>
    </source>
</evidence>
<reference evidence="2 3" key="1">
    <citation type="journal article" date="2011" name="Nat. Biotechnol.">
        <title>Comparative genomic analysis of the thermophilic biomass-degrading fungi Myceliophthora thermophila and Thielavia terrestris.</title>
        <authorList>
            <person name="Berka R.M."/>
            <person name="Grigoriev I.V."/>
            <person name="Otillar R."/>
            <person name="Salamov A."/>
            <person name="Grimwood J."/>
            <person name="Reid I."/>
            <person name="Ishmael N."/>
            <person name="John T."/>
            <person name="Darmond C."/>
            <person name="Moisan M.-C."/>
            <person name="Henrissat B."/>
            <person name="Coutinho P.M."/>
            <person name="Lombard V."/>
            <person name="Natvig D.O."/>
            <person name="Lindquist E."/>
            <person name="Schmutz J."/>
            <person name="Lucas S."/>
            <person name="Harris P."/>
            <person name="Powlowski J."/>
            <person name="Bellemare A."/>
            <person name="Taylor D."/>
            <person name="Butler G."/>
            <person name="de Vries R.P."/>
            <person name="Allijn I.E."/>
            <person name="van den Brink J."/>
            <person name="Ushinsky S."/>
            <person name="Storms R."/>
            <person name="Powell A.J."/>
            <person name="Paulsen I.T."/>
            <person name="Elbourne L.D.H."/>
            <person name="Baker S.E."/>
            <person name="Magnuson J."/>
            <person name="LaBoissiere S."/>
            <person name="Clutterbuck A.J."/>
            <person name="Martinez D."/>
            <person name="Wogulis M."/>
            <person name="de Leon A.L."/>
            <person name="Rey M.W."/>
            <person name="Tsang A."/>
        </authorList>
    </citation>
    <scope>NUCLEOTIDE SEQUENCE [LARGE SCALE GENOMIC DNA]</scope>
    <source>
        <strain evidence="3">ATCC 38088 / NRRL 8126</strain>
    </source>
</reference>
<dbReference type="HOGENOM" id="CLU_1070331_0_0_1"/>
<feature type="region of interest" description="Disordered" evidence="1">
    <location>
        <begin position="1"/>
        <end position="54"/>
    </location>
</feature>
<dbReference type="AlphaFoldDB" id="G2QVP0"/>
<protein>
    <submittedName>
        <fullName evidence="2">Uncharacterized protein</fullName>
    </submittedName>
</protein>
<organism evidence="2 3">
    <name type="scientific">Thermothielavioides terrestris (strain ATCC 38088 / NRRL 8126)</name>
    <name type="common">Thielavia terrestris</name>
    <dbReference type="NCBI Taxonomy" id="578455"/>
    <lineage>
        <taxon>Eukaryota</taxon>
        <taxon>Fungi</taxon>
        <taxon>Dikarya</taxon>
        <taxon>Ascomycota</taxon>
        <taxon>Pezizomycotina</taxon>
        <taxon>Sordariomycetes</taxon>
        <taxon>Sordariomycetidae</taxon>
        <taxon>Sordariales</taxon>
        <taxon>Chaetomiaceae</taxon>
        <taxon>Thermothielavioides</taxon>
        <taxon>Thermothielavioides terrestris</taxon>
    </lineage>
</organism>
<feature type="compositionally biased region" description="Polar residues" evidence="1">
    <location>
        <begin position="41"/>
        <end position="54"/>
    </location>
</feature>
<accession>G2QVP0</accession>
<feature type="region of interest" description="Disordered" evidence="1">
    <location>
        <begin position="182"/>
        <end position="237"/>
    </location>
</feature>
<evidence type="ECO:0000256" key="1">
    <source>
        <dbReference type="SAM" id="MobiDB-lite"/>
    </source>
</evidence>
<name>G2QVP0_THETT</name>